<keyword evidence="8" id="KW-0732">Signal</keyword>
<keyword evidence="3 7" id="KW-0812">Transmembrane</keyword>
<dbReference type="InterPro" id="IPR006593">
    <property type="entry name" value="Cyt_b561/ferric_Rdtase_TM"/>
</dbReference>
<dbReference type="CDD" id="cd08760">
    <property type="entry name" value="Cyt_b561_FRRS1_like"/>
    <property type="match status" value="1"/>
</dbReference>
<evidence type="ECO:0000313" key="11">
    <source>
        <dbReference type="Proteomes" id="UP001165085"/>
    </source>
</evidence>
<keyword evidence="5 7" id="KW-1133">Transmembrane helix</keyword>
<feature type="domain" description="Cytochrome b561" evidence="9">
    <location>
        <begin position="199"/>
        <end position="352"/>
    </location>
</feature>
<dbReference type="AlphaFoldDB" id="A0A9W7BWE8"/>
<evidence type="ECO:0000256" key="1">
    <source>
        <dbReference type="ARBA" id="ARBA00004370"/>
    </source>
</evidence>
<feature type="transmembrane region" description="Helical" evidence="7">
    <location>
        <begin position="365"/>
        <end position="383"/>
    </location>
</feature>
<dbReference type="PANTHER" id="PTHR23130:SF171">
    <property type="entry name" value="OS01G0895300 PROTEIN"/>
    <property type="match status" value="1"/>
</dbReference>
<feature type="transmembrane region" description="Helical" evidence="7">
    <location>
        <begin position="339"/>
        <end position="359"/>
    </location>
</feature>
<keyword evidence="6 7" id="KW-0472">Membrane</keyword>
<comment type="subcellular location">
    <subcellularLocation>
        <location evidence="1">Membrane</location>
    </subcellularLocation>
</comment>
<evidence type="ECO:0000256" key="4">
    <source>
        <dbReference type="ARBA" id="ARBA00022982"/>
    </source>
</evidence>
<keyword evidence="2" id="KW-0813">Transport</keyword>
<evidence type="ECO:0000256" key="5">
    <source>
        <dbReference type="ARBA" id="ARBA00022989"/>
    </source>
</evidence>
<dbReference type="SMART" id="SM00665">
    <property type="entry name" value="B561"/>
    <property type="match status" value="1"/>
</dbReference>
<gene>
    <name evidence="10" type="ORF">TrST_g1530</name>
</gene>
<dbReference type="Proteomes" id="UP001165085">
    <property type="component" value="Unassembled WGS sequence"/>
</dbReference>
<dbReference type="PANTHER" id="PTHR23130">
    <property type="entry name" value="CYTOCHROME B561 AND DOMON DOMAIN-CONTAINING PROTEIN"/>
    <property type="match status" value="1"/>
</dbReference>
<evidence type="ECO:0000256" key="8">
    <source>
        <dbReference type="SAM" id="SignalP"/>
    </source>
</evidence>
<keyword evidence="4" id="KW-0249">Electron transport</keyword>
<organism evidence="10 11">
    <name type="scientific">Triparma strigata</name>
    <dbReference type="NCBI Taxonomy" id="1606541"/>
    <lineage>
        <taxon>Eukaryota</taxon>
        <taxon>Sar</taxon>
        <taxon>Stramenopiles</taxon>
        <taxon>Ochrophyta</taxon>
        <taxon>Bolidophyceae</taxon>
        <taxon>Parmales</taxon>
        <taxon>Triparmaceae</taxon>
        <taxon>Triparma</taxon>
    </lineage>
</organism>
<protein>
    <recommendedName>
        <fullName evidence="9">Cytochrome b561 domain-containing protein</fullName>
    </recommendedName>
</protein>
<proteinExistence type="predicted"/>
<dbReference type="EMBL" id="BRXY01000437">
    <property type="protein sequence ID" value="GMH94972.1"/>
    <property type="molecule type" value="Genomic_DNA"/>
</dbReference>
<feature type="transmembrane region" description="Helical" evidence="7">
    <location>
        <begin position="234"/>
        <end position="255"/>
    </location>
</feature>
<evidence type="ECO:0000259" key="9">
    <source>
        <dbReference type="SMART" id="SM00665"/>
    </source>
</evidence>
<feature type="signal peptide" evidence="8">
    <location>
        <begin position="1"/>
        <end position="21"/>
    </location>
</feature>
<comment type="caution">
    <text evidence="10">The sequence shown here is derived from an EMBL/GenBank/DDBJ whole genome shotgun (WGS) entry which is preliminary data.</text>
</comment>
<evidence type="ECO:0000256" key="7">
    <source>
        <dbReference type="SAM" id="Phobius"/>
    </source>
</evidence>
<accession>A0A9W7BWE8</accession>
<evidence type="ECO:0000256" key="6">
    <source>
        <dbReference type="ARBA" id="ARBA00023136"/>
    </source>
</evidence>
<dbReference type="GO" id="GO:0016020">
    <property type="term" value="C:membrane"/>
    <property type="evidence" value="ECO:0007669"/>
    <property type="project" value="UniProtKB-SubCell"/>
</dbReference>
<feature type="transmembrane region" description="Helical" evidence="7">
    <location>
        <begin position="267"/>
        <end position="286"/>
    </location>
</feature>
<name>A0A9W7BWE8_9STRA</name>
<reference evidence="11" key="1">
    <citation type="journal article" date="2023" name="Commun. Biol.">
        <title>Genome analysis of Parmales, the sister group of diatoms, reveals the evolutionary specialization of diatoms from phago-mixotrophs to photoautotrophs.</title>
        <authorList>
            <person name="Ban H."/>
            <person name="Sato S."/>
            <person name="Yoshikawa S."/>
            <person name="Yamada K."/>
            <person name="Nakamura Y."/>
            <person name="Ichinomiya M."/>
            <person name="Sato N."/>
            <person name="Blanc-Mathieu R."/>
            <person name="Endo H."/>
            <person name="Kuwata A."/>
            <person name="Ogata H."/>
        </authorList>
    </citation>
    <scope>NUCLEOTIDE SEQUENCE [LARGE SCALE GENOMIC DNA]</scope>
    <source>
        <strain evidence="11">NIES 3701</strain>
    </source>
</reference>
<evidence type="ECO:0000313" key="10">
    <source>
        <dbReference type="EMBL" id="GMH94972.1"/>
    </source>
</evidence>
<dbReference type="SUPFAM" id="SSF49344">
    <property type="entry name" value="CBD9-like"/>
    <property type="match status" value="1"/>
</dbReference>
<evidence type="ECO:0000256" key="3">
    <source>
        <dbReference type="ARBA" id="ARBA00022692"/>
    </source>
</evidence>
<dbReference type="Gene3D" id="1.20.120.1770">
    <property type="match status" value="1"/>
</dbReference>
<feature type="transmembrane region" description="Helical" evidence="7">
    <location>
        <begin position="197"/>
        <end position="222"/>
    </location>
</feature>
<sequence>MISSFLLLLILIILPLSSSSACTDSVHSGYSYDVSLHSDLTVSFSTTSTGSSTDTASTLSLLVCSKRSSWFAFGFGNGMSFSSVLLYHQPSSSSAAKVVEEKYISGYTKSSITDSTLLSSTSSLNTDITGTTYGTCFNAAIPYTTLSSLNSVIFALGSSSSSSSSYTLSHHSVASTATIDFASCSLSVSSSSKNSVVLLHAIMMSVSFIILMPASVTIARYFKGSKRWIKYHQMIALLVVILVVTAWVRMLVWGGRGNMKSPFMHKTVGLILIILAVVVMPGLGVFRPKKVEPVTEEVDGMTVERVEVPSTPNNNNIEEEKRYKKRKLWELVHKNTGRFLIIFGWFNCFTGAVMAAKYVDKSYKILYLVFGWVILCWIGLWAFKEISRRQGVQNVMVLQHEAGGLKLDEQADAKVNEEL</sequence>
<feature type="chain" id="PRO_5040938775" description="Cytochrome b561 domain-containing protein" evidence="8">
    <location>
        <begin position="22"/>
        <end position="419"/>
    </location>
</feature>
<dbReference type="OrthoDB" id="2419613at2759"/>
<keyword evidence="11" id="KW-1185">Reference proteome</keyword>
<evidence type="ECO:0000256" key="2">
    <source>
        <dbReference type="ARBA" id="ARBA00022448"/>
    </source>
</evidence>